<feature type="region of interest" description="Disordered" evidence="1">
    <location>
        <begin position="1"/>
        <end position="20"/>
    </location>
</feature>
<dbReference type="PANTHER" id="PTHR39614:SF2">
    <property type="entry name" value="INTEGRAL MEMBRANE PROTEIN"/>
    <property type="match status" value="1"/>
</dbReference>
<dbReference type="Proteomes" id="UP000078397">
    <property type="component" value="Unassembled WGS sequence"/>
</dbReference>
<feature type="transmembrane region" description="Helical" evidence="2">
    <location>
        <begin position="205"/>
        <end position="228"/>
    </location>
</feature>
<keyword evidence="2" id="KW-0472">Membrane</keyword>
<dbReference type="STRING" id="1380566.A0A179FHS1"/>
<feature type="transmembrane region" description="Helical" evidence="2">
    <location>
        <begin position="90"/>
        <end position="108"/>
    </location>
</feature>
<dbReference type="OrthoDB" id="3918601at2759"/>
<dbReference type="InterPro" id="IPR049326">
    <property type="entry name" value="Rhodopsin_dom_fungi"/>
</dbReference>
<gene>
    <name evidence="4" type="ORF">VFPPC_06015</name>
</gene>
<dbReference type="RefSeq" id="XP_018142105.1">
    <property type="nucleotide sequence ID" value="XM_018285120.1"/>
</dbReference>
<keyword evidence="5" id="KW-1185">Reference proteome</keyword>
<proteinExistence type="predicted"/>
<evidence type="ECO:0000313" key="4">
    <source>
        <dbReference type="EMBL" id="OAQ64791.1"/>
    </source>
</evidence>
<keyword evidence="2" id="KW-1133">Transmembrane helix</keyword>
<dbReference type="KEGG" id="pchm:VFPPC_06015"/>
<evidence type="ECO:0000313" key="5">
    <source>
        <dbReference type="Proteomes" id="UP000078397"/>
    </source>
</evidence>
<feature type="transmembrane region" description="Helical" evidence="2">
    <location>
        <begin position="275"/>
        <end position="297"/>
    </location>
</feature>
<feature type="region of interest" description="Disordered" evidence="1">
    <location>
        <begin position="432"/>
        <end position="456"/>
    </location>
</feature>
<evidence type="ECO:0000256" key="2">
    <source>
        <dbReference type="SAM" id="Phobius"/>
    </source>
</evidence>
<feature type="transmembrane region" description="Helical" evidence="2">
    <location>
        <begin position="32"/>
        <end position="54"/>
    </location>
</feature>
<evidence type="ECO:0000259" key="3">
    <source>
        <dbReference type="Pfam" id="PF20684"/>
    </source>
</evidence>
<feature type="transmembrane region" description="Helical" evidence="2">
    <location>
        <begin position="240"/>
        <end position="263"/>
    </location>
</feature>
<dbReference type="EMBL" id="LSBJ02000005">
    <property type="protein sequence ID" value="OAQ64791.1"/>
    <property type="molecule type" value="Genomic_DNA"/>
</dbReference>
<comment type="caution">
    <text evidence="4">The sequence shown here is derived from an EMBL/GenBank/DDBJ whole genome shotgun (WGS) entry which is preliminary data.</text>
</comment>
<evidence type="ECO:0000256" key="1">
    <source>
        <dbReference type="SAM" id="MobiDB-lite"/>
    </source>
</evidence>
<protein>
    <recommendedName>
        <fullName evidence="3">Rhodopsin domain-containing protein</fullName>
    </recommendedName>
</protein>
<dbReference type="Pfam" id="PF20684">
    <property type="entry name" value="Fung_rhodopsin"/>
    <property type="match status" value="1"/>
</dbReference>
<dbReference type="GeneID" id="28849114"/>
<feature type="transmembrane region" description="Helical" evidence="2">
    <location>
        <begin position="164"/>
        <end position="185"/>
    </location>
</feature>
<dbReference type="PANTHER" id="PTHR39614">
    <property type="entry name" value="INTEGRAL MEMBRANE PROTEIN"/>
    <property type="match status" value="1"/>
</dbReference>
<accession>A0A179FHS1</accession>
<keyword evidence="2" id="KW-0812">Transmembrane</keyword>
<feature type="domain" description="Rhodopsin" evidence="3">
    <location>
        <begin position="52"/>
        <end position="302"/>
    </location>
</feature>
<sequence>MISDTAGDSVAAARSSQMPGQGGSLMIQNHGFWLTISLAILLPWSTLFFGVRVWTRVGSKTWGREDYYSSFAMVGIFPDTRHWDHQLTKMIPQASAVAHVAVAASALQCGYGSPVDSIPGPEMEKIHVALYASQMLYILSVGLCRVSAAFFIARMTYVKIQTELAYALASSSALWTLVSMLLIALRGDLDRPWQVVDGNSALYARWMGIEASGLVIELGLWLLSIQVVWDLQMGMQKRAFVICAFGARLGVTPIIICRVLYLSPRENLDPTLTSIVLGILTQGAMHFSIMAGCIPCLGPFLQTFTAPYTVEDREARISSRKARRSSYYQKLDTIKGAQCNAVCSDDSANCRPFQGSIEGNAVANPAKLHTSTRARVSQCLHGFSWQKNNESSSPLRDESLAGGSGCSDRLVIKKTTEVSIRYETVPIIQGMGMHHHNSENSTATKPYPKGLGDVQE</sequence>
<reference evidence="4 5" key="1">
    <citation type="journal article" date="2016" name="PLoS Pathog.">
        <title>Biosynthesis of antibiotic leucinostatins in bio-control fungus Purpureocillium lilacinum and their inhibition on phytophthora revealed by genome mining.</title>
        <authorList>
            <person name="Wang G."/>
            <person name="Liu Z."/>
            <person name="Lin R."/>
            <person name="Li E."/>
            <person name="Mao Z."/>
            <person name="Ling J."/>
            <person name="Yang Y."/>
            <person name="Yin W.B."/>
            <person name="Xie B."/>
        </authorList>
    </citation>
    <scope>NUCLEOTIDE SEQUENCE [LARGE SCALE GENOMIC DNA]</scope>
    <source>
        <strain evidence="4">170</strain>
    </source>
</reference>
<name>A0A179FHS1_METCM</name>
<feature type="transmembrane region" description="Helical" evidence="2">
    <location>
        <begin position="128"/>
        <end position="152"/>
    </location>
</feature>
<dbReference type="AlphaFoldDB" id="A0A179FHS1"/>
<organism evidence="4 5">
    <name type="scientific">Pochonia chlamydosporia 170</name>
    <dbReference type="NCBI Taxonomy" id="1380566"/>
    <lineage>
        <taxon>Eukaryota</taxon>
        <taxon>Fungi</taxon>
        <taxon>Dikarya</taxon>
        <taxon>Ascomycota</taxon>
        <taxon>Pezizomycotina</taxon>
        <taxon>Sordariomycetes</taxon>
        <taxon>Hypocreomycetidae</taxon>
        <taxon>Hypocreales</taxon>
        <taxon>Clavicipitaceae</taxon>
        <taxon>Pochonia</taxon>
    </lineage>
</organism>